<evidence type="ECO:0000313" key="1">
    <source>
        <dbReference type="EMBL" id="JAE34573.1"/>
    </source>
</evidence>
<dbReference type="EMBL" id="GBRH01163323">
    <property type="protein sequence ID" value="JAE34573.1"/>
    <property type="molecule type" value="Transcribed_RNA"/>
</dbReference>
<dbReference type="AlphaFoldDB" id="A0A0A9HNX0"/>
<reference evidence="1" key="2">
    <citation type="journal article" date="2015" name="Data Brief">
        <title>Shoot transcriptome of the giant reed, Arundo donax.</title>
        <authorList>
            <person name="Barrero R.A."/>
            <person name="Guerrero F.D."/>
            <person name="Moolhuijzen P."/>
            <person name="Goolsby J.A."/>
            <person name="Tidwell J."/>
            <person name="Bellgard S.E."/>
            <person name="Bellgard M.I."/>
        </authorList>
    </citation>
    <scope>NUCLEOTIDE SEQUENCE</scope>
    <source>
        <tissue evidence="1">Shoot tissue taken approximately 20 cm above the soil surface</tissue>
    </source>
</reference>
<sequence length="83" mass="9282">MPLPPSLDSLPIKAENWRAASPLPVPKPPSLHSPSIKLAMSMSLPSNQRARRSIQRVSLEAEWLSTGTRRSNLGTFFFILLMR</sequence>
<protein>
    <submittedName>
        <fullName evidence="1">Uncharacterized protein</fullName>
    </submittedName>
</protein>
<reference evidence="1" key="1">
    <citation type="submission" date="2014-09" db="EMBL/GenBank/DDBJ databases">
        <authorList>
            <person name="Magalhaes I.L.F."/>
            <person name="Oliveira U."/>
            <person name="Santos F.R."/>
            <person name="Vidigal T.H.D.A."/>
            <person name="Brescovit A.D."/>
            <person name="Santos A.J."/>
        </authorList>
    </citation>
    <scope>NUCLEOTIDE SEQUENCE</scope>
    <source>
        <tissue evidence="1">Shoot tissue taken approximately 20 cm above the soil surface</tissue>
    </source>
</reference>
<name>A0A0A9HNX0_ARUDO</name>
<organism evidence="1">
    <name type="scientific">Arundo donax</name>
    <name type="common">Giant reed</name>
    <name type="synonym">Donax arundinaceus</name>
    <dbReference type="NCBI Taxonomy" id="35708"/>
    <lineage>
        <taxon>Eukaryota</taxon>
        <taxon>Viridiplantae</taxon>
        <taxon>Streptophyta</taxon>
        <taxon>Embryophyta</taxon>
        <taxon>Tracheophyta</taxon>
        <taxon>Spermatophyta</taxon>
        <taxon>Magnoliopsida</taxon>
        <taxon>Liliopsida</taxon>
        <taxon>Poales</taxon>
        <taxon>Poaceae</taxon>
        <taxon>PACMAD clade</taxon>
        <taxon>Arundinoideae</taxon>
        <taxon>Arundineae</taxon>
        <taxon>Arundo</taxon>
    </lineage>
</organism>
<accession>A0A0A9HNX0</accession>
<proteinExistence type="predicted"/>